<gene>
    <name evidence="2" type="ORF">H1S06_05000</name>
</gene>
<proteinExistence type="predicted"/>
<dbReference type="EMBL" id="JACEMT010000040">
    <property type="protein sequence ID" value="MBA4501717.1"/>
    <property type="molecule type" value="Genomic_DNA"/>
</dbReference>
<evidence type="ECO:0000256" key="1">
    <source>
        <dbReference type="SAM" id="Coils"/>
    </source>
</evidence>
<evidence type="ECO:0000313" key="3">
    <source>
        <dbReference type="Proteomes" id="UP000538931"/>
    </source>
</evidence>
<evidence type="ECO:0008006" key="4">
    <source>
        <dbReference type="Google" id="ProtNLM"/>
    </source>
</evidence>
<dbReference type="Proteomes" id="UP000538931">
    <property type="component" value="Unassembled WGS sequence"/>
</dbReference>
<evidence type="ECO:0000313" key="2">
    <source>
        <dbReference type="EMBL" id="MBA4501717.1"/>
    </source>
</evidence>
<dbReference type="AlphaFoldDB" id="A0A7W2ABQ4"/>
<comment type="caution">
    <text evidence="2">The sequence shown here is derived from an EMBL/GenBank/DDBJ whole genome shotgun (WGS) entry which is preliminary data.</text>
</comment>
<reference evidence="2 3" key="1">
    <citation type="submission" date="2020-07" db="EMBL/GenBank/DDBJ databases">
        <title>Bacterium isolated from marien macroalgae.</title>
        <authorList>
            <person name="Zhu K."/>
            <person name="Lu D."/>
            <person name="Du Z."/>
        </authorList>
    </citation>
    <scope>NUCLEOTIDE SEQUENCE [LARGE SCALE GENOMIC DNA]</scope>
    <source>
        <strain evidence="2 3">3-1745</strain>
    </source>
</reference>
<protein>
    <recommendedName>
        <fullName evidence="4">Lipoprotein</fullName>
    </recommendedName>
</protein>
<keyword evidence="1" id="KW-0175">Coiled coil</keyword>
<dbReference type="PROSITE" id="PS51257">
    <property type="entry name" value="PROKAR_LIPOPROTEIN"/>
    <property type="match status" value="1"/>
</dbReference>
<sequence>MRQFLFCILMMLLSGCQLLERPVSHTPDNSEEQLHPCADENAQVIKWLDYEHRYISSTLDEKRKLLIEAEKRQQTTLHALLLSAPGQSPEQLKRALEYLSTLKISPSCSAGQYVQVRTRQLQLQLNLLDQQYTLERQVDELQRQVDALTDLERQITRQREEH</sequence>
<accession>A0A7W2ABQ4</accession>
<name>A0A7W2ABQ4_9GAMM</name>
<organism evidence="2 3">
    <name type="scientific">Marinobacterium marinum</name>
    <dbReference type="NCBI Taxonomy" id="2756129"/>
    <lineage>
        <taxon>Bacteria</taxon>
        <taxon>Pseudomonadati</taxon>
        <taxon>Pseudomonadota</taxon>
        <taxon>Gammaproteobacteria</taxon>
        <taxon>Oceanospirillales</taxon>
        <taxon>Oceanospirillaceae</taxon>
        <taxon>Marinobacterium</taxon>
    </lineage>
</organism>
<feature type="coiled-coil region" evidence="1">
    <location>
        <begin position="131"/>
        <end position="161"/>
    </location>
</feature>
<keyword evidence="3" id="KW-1185">Reference proteome</keyword>